<evidence type="ECO:0000313" key="1">
    <source>
        <dbReference type="EMBL" id="OLP73498.1"/>
    </source>
</evidence>
<name>A0A1Q9BS36_SYMMI</name>
<proteinExistence type="predicted"/>
<feature type="non-terminal residue" evidence="1">
    <location>
        <position position="46"/>
    </location>
</feature>
<dbReference type="AlphaFoldDB" id="A0A1Q9BS36"/>
<keyword evidence="2" id="KW-1185">Reference proteome</keyword>
<organism evidence="1 2">
    <name type="scientific">Symbiodinium microadriaticum</name>
    <name type="common">Dinoflagellate</name>
    <name type="synonym">Zooxanthella microadriatica</name>
    <dbReference type="NCBI Taxonomy" id="2951"/>
    <lineage>
        <taxon>Eukaryota</taxon>
        <taxon>Sar</taxon>
        <taxon>Alveolata</taxon>
        <taxon>Dinophyceae</taxon>
        <taxon>Suessiales</taxon>
        <taxon>Symbiodiniaceae</taxon>
        <taxon>Symbiodinium</taxon>
    </lineage>
</organism>
<dbReference type="Proteomes" id="UP000186817">
    <property type="component" value="Unassembled WGS sequence"/>
</dbReference>
<reference evidence="1 2" key="1">
    <citation type="submission" date="2016-02" db="EMBL/GenBank/DDBJ databases">
        <title>Genome analysis of coral dinoflagellate symbionts highlights evolutionary adaptations to a symbiotic lifestyle.</title>
        <authorList>
            <person name="Aranda M."/>
            <person name="Li Y."/>
            <person name="Liew Y.J."/>
            <person name="Baumgarten S."/>
            <person name="Simakov O."/>
            <person name="Wilson M."/>
            <person name="Piel J."/>
            <person name="Ashoor H."/>
            <person name="Bougouffa S."/>
            <person name="Bajic V.B."/>
            <person name="Ryu T."/>
            <person name="Ravasi T."/>
            <person name="Bayer T."/>
            <person name="Micklem G."/>
            <person name="Kim H."/>
            <person name="Bhak J."/>
            <person name="Lajeunesse T.C."/>
            <person name="Voolstra C.R."/>
        </authorList>
    </citation>
    <scope>NUCLEOTIDE SEQUENCE [LARGE SCALE GENOMIC DNA]</scope>
    <source>
        <strain evidence="1 2">CCMP2467</strain>
    </source>
</reference>
<comment type="caution">
    <text evidence="1">The sequence shown here is derived from an EMBL/GenBank/DDBJ whole genome shotgun (WGS) entry which is preliminary data.</text>
</comment>
<dbReference type="EMBL" id="LSRX01005356">
    <property type="protein sequence ID" value="OLP73498.1"/>
    <property type="molecule type" value="Genomic_DNA"/>
</dbReference>
<gene>
    <name evidence="1" type="ORF">AK812_SmicGene47245</name>
</gene>
<accession>A0A1Q9BS36</accession>
<protein>
    <submittedName>
        <fullName evidence="1">Uncharacterized protein</fullName>
    </submittedName>
</protein>
<sequence length="46" mass="5223">MESAWSAIEQVFASLRGKRKAAKILAFACLLLLWNQEVDLRTEAFP</sequence>
<evidence type="ECO:0000313" key="2">
    <source>
        <dbReference type="Proteomes" id="UP000186817"/>
    </source>
</evidence>